<evidence type="ECO:0000313" key="2">
    <source>
        <dbReference type="EMBL" id="OAF69169.1"/>
    </source>
</evidence>
<feature type="domain" description="EGF-like" evidence="1">
    <location>
        <begin position="970"/>
        <end position="1008"/>
    </location>
</feature>
<feature type="domain" description="EGF-like" evidence="1">
    <location>
        <begin position="680"/>
        <end position="711"/>
    </location>
</feature>
<dbReference type="SMART" id="SM00181">
    <property type="entry name" value="EGF"/>
    <property type="match status" value="10"/>
</dbReference>
<comment type="caution">
    <text evidence="2">The sequence shown here is derived from an EMBL/GenBank/DDBJ whole genome shotgun (WGS) entry which is preliminary data.</text>
</comment>
<name>A0A177B4F2_9BILA</name>
<dbReference type="EMBL" id="LWCA01000324">
    <property type="protein sequence ID" value="OAF69169.1"/>
    <property type="molecule type" value="Genomic_DNA"/>
</dbReference>
<feature type="domain" description="EGF-like" evidence="1">
    <location>
        <begin position="89"/>
        <end position="118"/>
    </location>
</feature>
<dbReference type="InterPro" id="IPR052798">
    <property type="entry name" value="Giardia_VSA"/>
</dbReference>
<dbReference type="PANTHER" id="PTHR23275">
    <property type="entry name" value="CABRIOLET.-RELATED"/>
    <property type="match status" value="1"/>
</dbReference>
<accession>A0A177B4F2</accession>
<dbReference type="InterPro" id="IPR006212">
    <property type="entry name" value="Furin_repeat"/>
</dbReference>
<feature type="domain" description="EGF-like" evidence="1">
    <location>
        <begin position="774"/>
        <end position="810"/>
    </location>
</feature>
<keyword evidence="3" id="KW-1185">Reference proteome</keyword>
<evidence type="ECO:0000313" key="3">
    <source>
        <dbReference type="Proteomes" id="UP000078046"/>
    </source>
</evidence>
<dbReference type="Proteomes" id="UP000078046">
    <property type="component" value="Unassembled WGS sequence"/>
</dbReference>
<protein>
    <recommendedName>
        <fullName evidence="1">EGF-like domain-containing protein</fullName>
    </recommendedName>
</protein>
<sequence>MNGFVTAKCGINNCTKCEKAINQCLDCKSNYYYNHRWKRCTKCVDNCNVCMNTQEYCSPNCNYCTNSSNCDECEQGYYYLIEGRQCIIQCPENCLKCKNENTCYRCEIGHYLKNNICKSTALIDSFINFLECSHKCQVCVSKLDCSTCVVNYYWNDKIKTCTLCDSNCAENHCDQYFGYCKSVNTISSNIECKRCGGIHSNYTLSSYWSQGTTCKFLKDTEGCIYSGVNVERLSSEKCERCENRYMNLPGDDICEEVVDCNNADWNPESSIHCAHYWDPYNLKCQPLDCDDQIRIDQEYKCNACNNRYWDTTRRKCLIVNCYNVDIILGTRYYNLCYGCRRLGFYWDVNFNQCRVIYDYNANCHTGQTIENICDMCEGHRWDGTSCVAVNCDGATDIENDEYRCKFCYGKEYILPGPVIAALPCTFGGNYYIDGCYGLVLNPGTSFFELNYQDIMGFCSVNEIVSRILGSHYWNGDECYFSETYHCNVYSNANHCNCMTRLFRPANVCIEMECNVSYLNDIGNTMVRKSATEYCATLKTGIHYNPGAELSKNSNCQNPGLIEVPDECNSCLGLVWEVDYCTVLVCSIQPLNTEDKCLGCDMFFKPISNTCYVCTANSINCNADGAECKDNYIFERKTWTCIECENWTLDTLYTWRMCDTCGPMITTASVYWDDQKNFCAECPMNCLLCDNGNTCNKCEDQRFEDIASGRCLSCIENCLECDTKNRCIQCQRGHFKNELKAPFTCDECSIGCEECESITQCSKCFESYCLNQHNQCSNTIGNCNICQINNINPTTVTCLYCNDKYTLKTCAPCPPECESCYDLYTCNSCKSSYFLESGKCKPCPNFCGTCASNVTCTDCVSKDMWYDNIVNECGVCAYKCIKCKDLFHCLICDENRYLLDGKCHECPNNCKECTAHNNCSKCLRNNMIYNSSTNKCTVCDQYCQSCKSVKLCNICEPSAFMTKTKPKQCSKCSTEIDNCNLCSRDWIDRVRCDECIAEFTPNKDKTKCIECGVGCKLCKYQKEMCTECAKSFHLSENSEQCGPKRCFSCDETEKSDCYYNAATYGLNGCIGDCMVLFSLF</sequence>
<gene>
    <name evidence="2" type="ORF">A3Q56_03087</name>
</gene>
<feature type="domain" description="EGF-like" evidence="1">
    <location>
        <begin position="272"/>
        <end position="317"/>
    </location>
</feature>
<dbReference type="AlphaFoldDB" id="A0A177B4F2"/>
<dbReference type="OrthoDB" id="27819at2759"/>
<dbReference type="InterPro" id="IPR000742">
    <property type="entry name" value="EGF"/>
</dbReference>
<dbReference type="PANTHER" id="PTHR23275:SF100">
    <property type="entry name" value="EGF-LIKE DOMAIN-CONTAINING PROTEIN"/>
    <property type="match status" value="1"/>
</dbReference>
<feature type="domain" description="EGF-like" evidence="1">
    <location>
        <begin position="56"/>
        <end position="87"/>
    </location>
</feature>
<dbReference type="SUPFAM" id="SSF57184">
    <property type="entry name" value="Growth factor receptor domain"/>
    <property type="match status" value="4"/>
</dbReference>
<feature type="domain" description="EGF-like" evidence="1">
    <location>
        <begin position="131"/>
        <end position="162"/>
    </location>
</feature>
<feature type="domain" description="EGF-like" evidence="1">
    <location>
        <begin position="167"/>
        <end position="215"/>
    </location>
</feature>
<reference evidence="2 3" key="1">
    <citation type="submission" date="2016-04" db="EMBL/GenBank/DDBJ databases">
        <title>The genome of Intoshia linei affirms orthonectids as highly simplified spiralians.</title>
        <authorList>
            <person name="Mikhailov K.V."/>
            <person name="Slusarev G.S."/>
            <person name="Nikitin M.A."/>
            <person name="Logacheva M.D."/>
            <person name="Penin A."/>
            <person name="Aleoshin V."/>
            <person name="Panchin Y.V."/>
        </authorList>
    </citation>
    <scope>NUCLEOTIDE SEQUENCE [LARGE SCALE GENOMIC DNA]</scope>
    <source>
        <strain evidence="2">Intl2013</strain>
        <tissue evidence="2">Whole animal</tissue>
    </source>
</reference>
<dbReference type="SMART" id="SM00261">
    <property type="entry name" value="FU"/>
    <property type="match status" value="6"/>
</dbReference>
<feature type="domain" description="EGF-like" evidence="1">
    <location>
        <begin position="1009"/>
        <end position="1041"/>
    </location>
</feature>
<organism evidence="2 3">
    <name type="scientific">Intoshia linei</name>
    <dbReference type="NCBI Taxonomy" id="1819745"/>
    <lineage>
        <taxon>Eukaryota</taxon>
        <taxon>Metazoa</taxon>
        <taxon>Spiralia</taxon>
        <taxon>Lophotrochozoa</taxon>
        <taxon>Mesozoa</taxon>
        <taxon>Orthonectida</taxon>
        <taxon>Rhopaluridae</taxon>
        <taxon>Intoshia</taxon>
    </lineage>
</organism>
<dbReference type="InterPro" id="IPR009030">
    <property type="entry name" value="Growth_fac_rcpt_cys_sf"/>
</dbReference>
<evidence type="ECO:0000259" key="1">
    <source>
        <dbReference type="SMART" id="SM00181"/>
    </source>
</evidence>
<feature type="domain" description="EGF-like" evidence="1">
    <location>
        <begin position="811"/>
        <end position="840"/>
    </location>
</feature>
<proteinExistence type="predicted"/>